<evidence type="ECO:0000313" key="2">
    <source>
        <dbReference type="EMBL" id="KNF03616.1"/>
    </source>
</evidence>
<sequence length="366" mass="42056">MLPSNKIKVGRALPSLPLPPSHSELPPANQNSDVQSDQIEKETETGQTDSAKVSSNLGSGARTIPNPQTYSFLESFSLSRLQQSTSRQVDQIITFHRLLDTLSKHDQTMNRFQSNSSTLHRCLIKWDKLKSHDRSFTRTSIKLGLELQSFMNQMDYYLRINQDLPHLQQQQQHPVIVVEETTNITTTLDSNDEQPSTQITPSPISLNEAFVEIISAGTSHLRIDEDHHQHQPNYTTTISTTPHSTLPSTTAIIHTNQPDIDQQEEEEEELISLQEFETDNHQYTHTKLGLRKQILFTFKLNQLRYKTKKFNQKFQIHEAKKLKLKFNGNQCILNMVEEGKHLLEFNEFILDLVFHLILLSKSNPII</sequence>
<feature type="region of interest" description="Disordered" evidence="1">
    <location>
        <begin position="1"/>
        <end position="64"/>
    </location>
</feature>
<protein>
    <submittedName>
        <fullName evidence="2">Uncharacterized protein</fullName>
    </submittedName>
</protein>
<feature type="compositionally biased region" description="Polar residues" evidence="1">
    <location>
        <begin position="28"/>
        <end position="37"/>
    </location>
</feature>
<organism evidence="2 3">
    <name type="scientific">Puccinia striiformis f. sp. tritici PST-78</name>
    <dbReference type="NCBI Taxonomy" id="1165861"/>
    <lineage>
        <taxon>Eukaryota</taxon>
        <taxon>Fungi</taxon>
        <taxon>Dikarya</taxon>
        <taxon>Basidiomycota</taxon>
        <taxon>Pucciniomycotina</taxon>
        <taxon>Pucciniomycetes</taxon>
        <taxon>Pucciniales</taxon>
        <taxon>Pucciniaceae</taxon>
        <taxon>Puccinia</taxon>
    </lineage>
</organism>
<keyword evidence="3" id="KW-1185">Reference proteome</keyword>
<gene>
    <name evidence="2" type="ORF">PSTG_03138</name>
</gene>
<comment type="caution">
    <text evidence="2">The sequence shown here is derived from an EMBL/GenBank/DDBJ whole genome shotgun (WGS) entry which is preliminary data.</text>
</comment>
<dbReference type="EMBL" id="AJIL01000016">
    <property type="protein sequence ID" value="KNF03616.1"/>
    <property type="molecule type" value="Genomic_DNA"/>
</dbReference>
<name>A0A0L0VWH0_9BASI</name>
<dbReference type="OrthoDB" id="2507057at2759"/>
<evidence type="ECO:0000313" key="3">
    <source>
        <dbReference type="Proteomes" id="UP000054564"/>
    </source>
</evidence>
<proteinExistence type="predicted"/>
<reference evidence="3" key="1">
    <citation type="submission" date="2014-03" db="EMBL/GenBank/DDBJ databases">
        <title>The Genome Sequence of Puccinia striiformis f. sp. tritici PST-78.</title>
        <authorList>
            <consortium name="The Broad Institute Genome Sequencing Platform"/>
            <person name="Cuomo C."/>
            <person name="Hulbert S."/>
            <person name="Chen X."/>
            <person name="Walker B."/>
            <person name="Young S.K."/>
            <person name="Zeng Q."/>
            <person name="Gargeya S."/>
            <person name="Fitzgerald M."/>
            <person name="Haas B."/>
            <person name="Abouelleil A."/>
            <person name="Alvarado L."/>
            <person name="Arachchi H.M."/>
            <person name="Berlin A.M."/>
            <person name="Chapman S.B."/>
            <person name="Goldberg J."/>
            <person name="Griggs A."/>
            <person name="Gujja S."/>
            <person name="Hansen M."/>
            <person name="Howarth C."/>
            <person name="Imamovic A."/>
            <person name="Larimer J."/>
            <person name="McCowan C."/>
            <person name="Montmayeur A."/>
            <person name="Murphy C."/>
            <person name="Neiman D."/>
            <person name="Pearson M."/>
            <person name="Priest M."/>
            <person name="Roberts A."/>
            <person name="Saif S."/>
            <person name="Shea T."/>
            <person name="Sisk P."/>
            <person name="Sykes S."/>
            <person name="Wortman J."/>
            <person name="Nusbaum C."/>
            <person name="Birren B."/>
        </authorList>
    </citation>
    <scope>NUCLEOTIDE SEQUENCE [LARGE SCALE GENOMIC DNA]</scope>
    <source>
        <strain evidence="3">race PST-78</strain>
    </source>
</reference>
<evidence type="ECO:0000256" key="1">
    <source>
        <dbReference type="SAM" id="MobiDB-lite"/>
    </source>
</evidence>
<accession>A0A0L0VWH0</accession>
<dbReference type="Proteomes" id="UP000054564">
    <property type="component" value="Unassembled WGS sequence"/>
</dbReference>
<dbReference type="AlphaFoldDB" id="A0A0L0VWH0"/>
<feature type="compositionally biased region" description="Polar residues" evidence="1">
    <location>
        <begin position="45"/>
        <end position="58"/>
    </location>
</feature>